<name>A0AC35GN63_9BILA</name>
<reference evidence="2" key="1">
    <citation type="submission" date="2022-11" db="UniProtKB">
        <authorList>
            <consortium name="WormBaseParasite"/>
        </authorList>
    </citation>
    <scope>IDENTIFICATION</scope>
</reference>
<evidence type="ECO:0000313" key="1">
    <source>
        <dbReference type="Proteomes" id="UP000887580"/>
    </source>
</evidence>
<dbReference type="Proteomes" id="UP000887580">
    <property type="component" value="Unplaced"/>
</dbReference>
<proteinExistence type="predicted"/>
<accession>A0AC35GN63</accession>
<protein>
    <submittedName>
        <fullName evidence="2">Peptidase C1A papain C-terminal domain-containing protein</fullName>
    </submittedName>
</protein>
<dbReference type="WBParaSite" id="PS1159_v2.g7079.t1">
    <property type="protein sequence ID" value="PS1159_v2.g7079.t1"/>
    <property type="gene ID" value="PS1159_v2.g7079"/>
</dbReference>
<evidence type="ECO:0000313" key="2">
    <source>
        <dbReference type="WBParaSite" id="PS1159_v2.g7079.t1"/>
    </source>
</evidence>
<organism evidence="1 2">
    <name type="scientific">Panagrolaimus sp. PS1159</name>
    <dbReference type="NCBI Taxonomy" id="55785"/>
    <lineage>
        <taxon>Eukaryota</taxon>
        <taxon>Metazoa</taxon>
        <taxon>Ecdysozoa</taxon>
        <taxon>Nematoda</taxon>
        <taxon>Chromadorea</taxon>
        <taxon>Rhabditida</taxon>
        <taxon>Tylenchina</taxon>
        <taxon>Panagrolaimomorpha</taxon>
        <taxon>Panagrolaimoidea</taxon>
        <taxon>Panagrolaimidae</taxon>
        <taxon>Panagrolaimus</taxon>
    </lineage>
</organism>
<sequence>MFELFHRQNVFFKNFENIENLSEEFPSANFGVNQFSHLTPEEFKRKHFGNFIFHRKPSNSSYISRKKVEPPKSLDYRNSGKVTLIKNQGNCGACWAFAVTAAIESQYLIHKNISLNLSEQQLVSCVTGNYGCYGGDVVTTYRWILANHGQIQESEYSFKGKNEACPISIDSQRFPIKKYLWAGNSEDEIAAFISQNGPATIAIDMPDFLQHYIGGIIDLDVRGCRKVAAGGHGMLLVGYTPEYWIAKNSWGPKWGENGYIRFVRGKNFCNMIQQVTVPVI</sequence>